<feature type="transmembrane region" description="Helical" evidence="8">
    <location>
        <begin position="190"/>
        <end position="205"/>
    </location>
</feature>
<dbReference type="OrthoDB" id="5293184at2"/>
<name>A0A1L4D323_9BACT</name>
<dbReference type="Pfam" id="PF13231">
    <property type="entry name" value="PMT_2"/>
    <property type="match status" value="1"/>
</dbReference>
<dbReference type="InterPro" id="IPR038731">
    <property type="entry name" value="RgtA/B/C-like"/>
</dbReference>
<feature type="domain" description="Glycosyltransferase RgtA/B/C/D-like" evidence="9">
    <location>
        <begin position="61"/>
        <end position="233"/>
    </location>
</feature>
<proteinExistence type="predicted"/>
<comment type="subcellular location">
    <subcellularLocation>
        <location evidence="1">Cell membrane</location>
        <topology evidence="1">Multi-pass membrane protein</topology>
    </subcellularLocation>
</comment>
<evidence type="ECO:0000259" key="9">
    <source>
        <dbReference type="Pfam" id="PF13231"/>
    </source>
</evidence>
<dbReference type="PANTHER" id="PTHR33908">
    <property type="entry name" value="MANNOSYLTRANSFERASE YKCB-RELATED"/>
    <property type="match status" value="1"/>
</dbReference>
<accession>A0A1L4D323</accession>
<dbReference type="Proteomes" id="UP000184731">
    <property type="component" value="Chromosome"/>
</dbReference>
<keyword evidence="3" id="KW-0328">Glycosyltransferase</keyword>
<evidence type="ECO:0000256" key="1">
    <source>
        <dbReference type="ARBA" id="ARBA00004651"/>
    </source>
</evidence>
<keyword evidence="4" id="KW-0808">Transferase</keyword>
<feature type="transmembrane region" description="Helical" evidence="8">
    <location>
        <begin position="118"/>
        <end position="138"/>
    </location>
</feature>
<feature type="transmembrane region" description="Helical" evidence="8">
    <location>
        <begin position="85"/>
        <end position="106"/>
    </location>
</feature>
<evidence type="ECO:0000256" key="6">
    <source>
        <dbReference type="ARBA" id="ARBA00022989"/>
    </source>
</evidence>
<feature type="transmembrane region" description="Helical" evidence="8">
    <location>
        <begin position="169"/>
        <end position="184"/>
    </location>
</feature>
<feature type="transmembrane region" description="Helical" evidence="8">
    <location>
        <begin position="326"/>
        <end position="344"/>
    </location>
</feature>
<sequence length="533" mass="62595">MKFKFIEKLEVTTFSWKRWEIYPFLIVFLIIHFAWSKHFPIADVEAYYWDWSRYLSLSYYDHPGAIAWICRLGTIITQNENNLRFFVPIFSLITSIFLILSLNIILSFQNKQANLKQVLYLEIIYNIIPVFSIQSFILMPDFSLLTFLSISFFISLKIIKYFDLNKKDSLILIFILGISGGMGFNSKYHMLPIIFLLVLTILIVNKRNLKNIFIFLSIFIFSFILTAMPTLYWNIKNHYASFLFQLNHGFGSFSFRLDNPISYIIESSLYISPVLFGYGVYKIILLKKFHSIKEIEPKLIFLAILPVTGLFLIFLLASFYNYVAPYWISPAFLLLIPFITIDLTNWKFNKIFIPLFFFISLTIPTVLCFKESRKFITDISHGNIGYKLLFWYIFTDTRIEKELGIELPKSITPEELAKNGCSKNDTILASLNWTWTSQLAYHLKGHPYIYNINQNQKSFYSFRDKLSQLKKCKVIIISSEELAQDILQQMEDIKVIKLVEIKSFPRLEYSKINIIRGTYKGSDLKNKISMSDD</sequence>
<dbReference type="EMBL" id="CP017834">
    <property type="protein sequence ID" value="APJ04608.1"/>
    <property type="molecule type" value="Genomic_DNA"/>
</dbReference>
<keyword evidence="11" id="KW-1185">Reference proteome</keyword>
<dbReference type="STRING" id="1915309.AXG55_12110"/>
<reference evidence="10 11" key="1">
    <citation type="submission" date="2016-10" db="EMBL/GenBank/DDBJ databases">
        <title>Silvanigrella aquatica sp. nov., isolated from a freshwater lake located in the Black Forest, Germany, description of Silvanigrellaceae fam. nov., Silvanigrellales ord. nov., reclassification of the order Bdellovibrionales in the class Oligoflexia, reclassification of the families Bacteriovoracaceae and Halobacteriovoraceae in the new order Bacteriovoracales ord. nov., and reclassification of the family Pseudobacteriovoracaceae in the order Oligoflexiales.</title>
        <authorList>
            <person name="Hahn M.W."/>
            <person name="Schmidt J."/>
            <person name="Koll U."/>
            <person name="Rohde M."/>
            <person name="Verbag S."/>
            <person name="Pitt A."/>
            <person name="Nakai R."/>
            <person name="Naganuma T."/>
            <person name="Lang E."/>
        </authorList>
    </citation>
    <scope>NUCLEOTIDE SEQUENCE [LARGE SCALE GENOMIC DNA]</scope>
    <source>
        <strain evidence="10 11">MWH-Nonnen-W8red</strain>
    </source>
</reference>
<evidence type="ECO:0000313" key="10">
    <source>
        <dbReference type="EMBL" id="APJ04608.1"/>
    </source>
</evidence>
<protein>
    <recommendedName>
        <fullName evidence="9">Glycosyltransferase RgtA/B/C/D-like domain-containing protein</fullName>
    </recommendedName>
</protein>
<dbReference type="InterPro" id="IPR050297">
    <property type="entry name" value="LipidA_mod_glycosyltrf_83"/>
</dbReference>
<dbReference type="GO" id="GO:0005886">
    <property type="term" value="C:plasma membrane"/>
    <property type="evidence" value="ECO:0007669"/>
    <property type="project" value="UniProtKB-SubCell"/>
</dbReference>
<evidence type="ECO:0000256" key="7">
    <source>
        <dbReference type="ARBA" id="ARBA00023136"/>
    </source>
</evidence>
<dbReference type="GO" id="GO:0009103">
    <property type="term" value="P:lipopolysaccharide biosynthetic process"/>
    <property type="evidence" value="ECO:0007669"/>
    <property type="project" value="UniProtKB-ARBA"/>
</dbReference>
<evidence type="ECO:0000256" key="3">
    <source>
        <dbReference type="ARBA" id="ARBA00022676"/>
    </source>
</evidence>
<keyword evidence="7 8" id="KW-0472">Membrane</keyword>
<keyword evidence="6 8" id="KW-1133">Transmembrane helix</keyword>
<evidence type="ECO:0000256" key="4">
    <source>
        <dbReference type="ARBA" id="ARBA00022679"/>
    </source>
</evidence>
<dbReference type="GO" id="GO:0016763">
    <property type="term" value="F:pentosyltransferase activity"/>
    <property type="evidence" value="ECO:0007669"/>
    <property type="project" value="TreeGrafter"/>
</dbReference>
<evidence type="ECO:0000313" key="11">
    <source>
        <dbReference type="Proteomes" id="UP000184731"/>
    </source>
</evidence>
<dbReference type="KEGG" id="saqi:AXG55_12110"/>
<organism evidence="10 11">
    <name type="scientific">Silvanigrella aquatica</name>
    <dbReference type="NCBI Taxonomy" id="1915309"/>
    <lineage>
        <taxon>Bacteria</taxon>
        <taxon>Pseudomonadati</taxon>
        <taxon>Bdellovibrionota</taxon>
        <taxon>Oligoflexia</taxon>
        <taxon>Silvanigrellales</taxon>
        <taxon>Silvanigrellaceae</taxon>
        <taxon>Silvanigrella</taxon>
    </lineage>
</organism>
<evidence type="ECO:0000256" key="8">
    <source>
        <dbReference type="SAM" id="Phobius"/>
    </source>
</evidence>
<feature type="transmembrane region" description="Helical" evidence="8">
    <location>
        <begin position="299"/>
        <end position="320"/>
    </location>
</feature>
<gene>
    <name evidence="10" type="ORF">AXG55_12110</name>
</gene>
<feature type="transmembrane region" description="Helical" evidence="8">
    <location>
        <begin position="260"/>
        <end position="278"/>
    </location>
</feature>
<keyword evidence="2" id="KW-1003">Cell membrane</keyword>
<feature type="transmembrane region" description="Helical" evidence="8">
    <location>
        <begin position="212"/>
        <end position="235"/>
    </location>
</feature>
<feature type="transmembrane region" description="Helical" evidence="8">
    <location>
        <begin position="21"/>
        <end position="41"/>
    </location>
</feature>
<evidence type="ECO:0000256" key="5">
    <source>
        <dbReference type="ARBA" id="ARBA00022692"/>
    </source>
</evidence>
<feature type="transmembrane region" description="Helical" evidence="8">
    <location>
        <begin position="144"/>
        <end position="162"/>
    </location>
</feature>
<dbReference type="PANTHER" id="PTHR33908:SF11">
    <property type="entry name" value="MEMBRANE PROTEIN"/>
    <property type="match status" value="1"/>
</dbReference>
<dbReference type="RefSeq" id="WP_148698358.1">
    <property type="nucleotide sequence ID" value="NZ_CP017834.1"/>
</dbReference>
<feature type="transmembrane region" description="Helical" evidence="8">
    <location>
        <begin position="351"/>
        <end position="367"/>
    </location>
</feature>
<dbReference type="AlphaFoldDB" id="A0A1L4D323"/>
<evidence type="ECO:0000256" key="2">
    <source>
        <dbReference type="ARBA" id="ARBA00022475"/>
    </source>
</evidence>
<keyword evidence="5 8" id="KW-0812">Transmembrane</keyword>